<dbReference type="PROSITE" id="PS00463">
    <property type="entry name" value="ZN2_CY6_FUNGAL_1"/>
    <property type="match status" value="1"/>
</dbReference>
<accession>A0AAD5T534</accession>
<dbReference type="InterPro" id="IPR036864">
    <property type="entry name" value="Zn2-C6_fun-type_DNA-bd_sf"/>
</dbReference>
<evidence type="ECO:0000313" key="4">
    <source>
        <dbReference type="Proteomes" id="UP001211907"/>
    </source>
</evidence>
<feature type="domain" description="Zn(2)-C6 fungal-type" evidence="2">
    <location>
        <begin position="45"/>
        <end position="75"/>
    </location>
</feature>
<feature type="compositionally biased region" description="Basic and acidic residues" evidence="1">
    <location>
        <begin position="233"/>
        <end position="242"/>
    </location>
</feature>
<feature type="compositionally biased region" description="Gly residues" evidence="1">
    <location>
        <begin position="20"/>
        <end position="30"/>
    </location>
</feature>
<gene>
    <name evidence="3" type="ORF">HK100_007083</name>
</gene>
<dbReference type="Proteomes" id="UP001211907">
    <property type="component" value="Unassembled WGS sequence"/>
</dbReference>
<feature type="region of interest" description="Disordered" evidence="1">
    <location>
        <begin position="206"/>
        <end position="242"/>
    </location>
</feature>
<name>A0AAD5T534_9FUNG</name>
<feature type="region of interest" description="Disordered" evidence="1">
    <location>
        <begin position="75"/>
        <end position="105"/>
    </location>
</feature>
<feature type="compositionally biased region" description="Polar residues" evidence="1">
    <location>
        <begin position="221"/>
        <end position="231"/>
    </location>
</feature>
<comment type="caution">
    <text evidence="3">The sequence shown here is derived from an EMBL/GenBank/DDBJ whole genome shotgun (WGS) entry which is preliminary data.</text>
</comment>
<dbReference type="Gene3D" id="4.10.240.10">
    <property type="entry name" value="Zn(2)-C6 fungal-type DNA-binding domain"/>
    <property type="match status" value="1"/>
</dbReference>
<protein>
    <recommendedName>
        <fullName evidence="2">Zn(2)-C6 fungal-type domain-containing protein</fullName>
    </recommendedName>
</protein>
<evidence type="ECO:0000259" key="2">
    <source>
        <dbReference type="PROSITE" id="PS50048"/>
    </source>
</evidence>
<dbReference type="CDD" id="cd00067">
    <property type="entry name" value="GAL4"/>
    <property type="match status" value="1"/>
</dbReference>
<dbReference type="GO" id="GO:0008270">
    <property type="term" value="F:zinc ion binding"/>
    <property type="evidence" value="ECO:0007669"/>
    <property type="project" value="InterPro"/>
</dbReference>
<evidence type="ECO:0000313" key="3">
    <source>
        <dbReference type="EMBL" id="KAJ3130962.1"/>
    </source>
</evidence>
<dbReference type="Pfam" id="PF00172">
    <property type="entry name" value="Zn_clus"/>
    <property type="match status" value="1"/>
</dbReference>
<dbReference type="InterPro" id="IPR001138">
    <property type="entry name" value="Zn2Cys6_DnaBD"/>
</dbReference>
<dbReference type="PROSITE" id="PS50048">
    <property type="entry name" value="ZN2_CY6_FUNGAL_2"/>
    <property type="match status" value="1"/>
</dbReference>
<reference evidence="3" key="1">
    <citation type="submission" date="2020-05" db="EMBL/GenBank/DDBJ databases">
        <title>Phylogenomic resolution of chytrid fungi.</title>
        <authorList>
            <person name="Stajich J.E."/>
            <person name="Amses K."/>
            <person name="Simmons R."/>
            <person name="Seto K."/>
            <person name="Myers J."/>
            <person name="Bonds A."/>
            <person name="Quandt C.A."/>
            <person name="Barry K."/>
            <person name="Liu P."/>
            <person name="Grigoriev I."/>
            <person name="Longcore J.E."/>
            <person name="James T.Y."/>
        </authorList>
    </citation>
    <scope>NUCLEOTIDE SEQUENCE</scope>
    <source>
        <strain evidence="3">JEL0513</strain>
    </source>
</reference>
<keyword evidence="4" id="KW-1185">Reference proteome</keyword>
<proteinExistence type="predicted"/>
<dbReference type="AlphaFoldDB" id="A0AAD5T534"/>
<dbReference type="GO" id="GO:0000981">
    <property type="term" value="F:DNA-binding transcription factor activity, RNA polymerase II-specific"/>
    <property type="evidence" value="ECO:0007669"/>
    <property type="project" value="InterPro"/>
</dbReference>
<feature type="compositionally biased region" description="Acidic residues" evidence="1">
    <location>
        <begin position="75"/>
        <end position="89"/>
    </location>
</feature>
<feature type="region of interest" description="Disordered" evidence="1">
    <location>
        <begin position="1"/>
        <end position="44"/>
    </location>
</feature>
<dbReference type="SMART" id="SM00066">
    <property type="entry name" value="GAL4"/>
    <property type="match status" value="1"/>
</dbReference>
<dbReference type="SUPFAM" id="SSF57701">
    <property type="entry name" value="Zn2/Cys6 DNA-binding domain"/>
    <property type="match status" value="1"/>
</dbReference>
<dbReference type="EMBL" id="JADGJH010000332">
    <property type="protein sequence ID" value="KAJ3130962.1"/>
    <property type="molecule type" value="Genomic_DNA"/>
</dbReference>
<organism evidence="3 4">
    <name type="scientific">Physocladia obscura</name>
    <dbReference type="NCBI Taxonomy" id="109957"/>
    <lineage>
        <taxon>Eukaryota</taxon>
        <taxon>Fungi</taxon>
        <taxon>Fungi incertae sedis</taxon>
        <taxon>Chytridiomycota</taxon>
        <taxon>Chytridiomycota incertae sedis</taxon>
        <taxon>Chytridiomycetes</taxon>
        <taxon>Chytridiales</taxon>
        <taxon>Chytriomycetaceae</taxon>
        <taxon>Physocladia</taxon>
    </lineage>
</organism>
<sequence>MKLAGTGSEQRQRKVSSSGTGSGGRRGGAGRISARTRSNSARKTPCQNCRLRRRACDLNRPACGRCVTHHLECEWPGEDDDDSNDDNADEGIRGSGSSGLEKHLKSTGRMHNKQNTFPAATAVASTAIVESSTATSSRIAIANLINSSSGDYHTTHSKNCFWGSEEPVQPTANQLPPTIQEIEPHDSTNSLVFNELIAESILEHVPTSAEAAQHRPAVESGNDSMDENNNLPARKDEHQKYH</sequence>
<evidence type="ECO:0000256" key="1">
    <source>
        <dbReference type="SAM" id="MobiDB-lite"/>
    </source>
</evidence>